<dbReference type="AlphaFoldDB" id="A0A497EK22"/>
<accession>A0A497EK22</accession>
<dbReference type="Proteomes" id="UP000278475">
    <property type="component" value="Unassembled WGS sequence"/>
</dbReference>
<organism evidence="1 2">
    <name type="scientific">Thermoproteota archaeon</name>
    <dbReference type="NCBI Taxonomy" id="2056631"/>
    <lineage>
        <taxon>Archaea</taxon>
        <taxon>Thermoproteota</taxon>
    </lineage>
</organism>
<dbReference type="Gene3D" id="3.40.50.450">
    <property type="match status" value="1"/>
</dbReference>
<dbReference type="Pfam" id="PF18306">
    <property type="entry name" value="LDcluster4"/>
    <property type="match status" value="1"/>
</dbReference>
<dbReference type="InterPro" id="IPR041164">
    <property type="entry name" value="LDcluster4"/>
</dbReference>
<name>A0A497EK22_9CREN</name>
<evidence type="ECO:0000313" key="2">
    <source>
        <dbReference type="Proteomes" id="UP000278475"/>
    </source>
</evidence>
<evidence type="ECO:0000313" key="1">
    <source>
        <dbReference type="EMBL" id="RLE46680.1"/>
    </source>
</evidence>
<gene>
    <name evidence="1" type="ORF">DRJ31_09745</name>
</gene>
<reference evidence="1 2" key="1">
    <citation type="submission" date="2018-06" db="EMBL/GenBank/DDBJ databases">
        <title>Extensive metabolic versatility and redundancy in microbially diverse, dynamic hydrothermal sediments.</title>
        <authorList>
            <person name="Dombrowski N."/>
            <person name="Teske A."/>
            <person name="Baker B.J."/>
        </authorList>
    </citation>
    <scope>NUCLEOTIDE SEQUENCE [LARGE SCALE GENOMIC DNA]</scope>
    <source>
        <strain evidence="1">B66_G16</strain>
    </source>
</reference>
<proteinExistence type="predicted"/>
<comment type="caution">
    <text evidence="1">The sequence shown here is derived from an EMBL/GenBank/DDBJ whole genome shotgun (WGS) entry which is preliminary data.</text>
</comment>
<protein>
    <submittedName>
        <fullName evidence="1">DNA transporter</fullName>
    </submittedName>
</protein>
<dbReference type="EMBL" id="QMQV01000170">
    <property type="protein sequence ID" value="RLE46680.1"/>
    <property type="molecule type" value="Genomic_DNA"/>
</dbReference>
<sequence>MIGLNSSLGKAAIEHYYIGIAAVSEIPSSRLSDIAKEFVETLSPYKEKIKFVLGGYWGLMKTIAINALNHGFHVIFILPEEPAEEPPRRKNSTIIRTELGYKTRSIILVKTSDILVCLGGRIGSIIEVMLAYGFEKPTIIVKNTGLDTDNLVKAFPTTIDERRLAKLYYVENGVEAARKILELINIVGPTLSHKSLTGTG</sequence>
<dbReference type="SUPFAM" id="SSF102405">
    <property type="entry name" value="MCP/YpsA-like"/>
    <property type="match status" value="1"/>
</dbReference>